<protein>
    <submittedName>
        <fullName evidence="1">Uncharacterized protein</fullName>
    </submittedName>
</protein>
<evidence type="ECO:0000313" key="2">
    <source>
        <dbReference type="Proteomes" id="UP000183040"/>
    </source>
</evidence>
<dbReference type="Proteomes" id="UP000183040">
    <property type="component" value="Unassembled WGS sequence"/>
</dbReference>
<gene>
    <name evidence="1" type="ORF">SAMN04487924_102267</name>
</gene>
<organism evidence="1 2">
    <name type="scientific">Bacteroides xylanisolvens</name>
    <dbReference type="NCBI Taxonomy" id="371601"/>
    <lineage>
        <taxon>Bacteria</taxon>
        <taxon>Pseudomonadati</taxon>
        <taxon>Bacteroidota</taxon>
        <taxon>Bacteroidia</taxon>
        <taxon>Bacteroidales</taxon>
        <taxon>Bacteroidaceae</taxon>
        <taxon>Bacteroides</taxon>
    </lineage>
</organism>
<accession>A0A1H3YMC0</accession>
<reference evidence="1 2" key="1">
    <citation type="submission" date="2016-10" db="EMBL/GenBank/DDBJ databases">
        <authorList>
            <person name="de Groot N.N."/>
        </authorList>
    </citation>
    <scope>NUCLEOTIDE SEQUENCE [LARGE SCALE GENOMIC DNA]</scope>
    <source>
        <strain evidence="1 2">NLAE-zl-G339</strain>
    </source>
</reference>
<sequence length="161" mass="18922">MHSTIFQITKTRVEKENFLNEDTLMQGDNSHFDYCAEMDDKVRKEEIDYLVNHILPKGMFELTSEDTILYKGGADKWKEDFVSEIRKKAEAITPDKVQDWIGPVYQLEKFLKDPLDTGYWFYTDAEGVQSYAEQSYEFLREVCDLEPDTTLYIGGVIDYHF</sequence>
<dbReference type="EMBL" id="FNRP01000002">
    <property type="protein sequence ID" value="SEA12301.1"/>
    <property type="molecule type" value="Genomic_DNA"/>
</dbReference>
<name>A0A1H3YMC0_9BACE</name>
<dbReference type="RefSeq" id="WP_074704860.1">
    <property type="nucleotide sequence ID" value="NZ_FNRP01000002.1"/>
</dbReference>
<proteinExistence type="predicted"/>
<dbReference type="AlphaFoldDB" id="A0A1H3YMC0"/>
<evidence type="ECO:0000313" key="1">
    <source>
        <dbReference type="EMBL" id="SEA12301.1"/>
    </source>
</evidence>